<protein>
    <recommendedName>
        <fullName evidence="2">Nitroreductase domain-containing protein</fullName>
    </recommendedName>
</protein>
<organism evidence="3 4">
    <name type="scientific">Anaerosporomusa subterranea</name>
    <dbReference type="NCBI Taxonomy" id="1794912"/>
    <lineage>
        <taxon>Bacteria</taxon>
        <taxon>Bacillati</taxon>
        <taxon>Bacillota</taxon>
        <taxon>Negativicutes</taxon>
        <taxon>Acetonemataceae</taxon>
        <taxon>Anaerosporomusa</taxon>
    </lineage>
</organism>
<keyword evidence="1" id="KW-0520">NAD</keyword>
<evidence type="ECO:0000313" key="3">
    <source>
        <dbReference type="EMBL" id="KYZ75362.1"/>
    </source>
</evidence>
<sequence>MNDILKAIKSRRSVRSFSDKQITDNELQAVLEAAQYAPTAGSQPWQFIAIQKEELINELSNASKEVAKNHEVEFIRKMANNKDFHAFYNAPTVILVCGDESLWTPADCAAATQNILLAAESLGLAACWINFGLFVFSSESGSTYNELLGIPEGYSPLYSVALGYRKGAVPAAAPRKKNVVTCIK</sequence>
<accession>A0A154BN66</accession>
<dbReference type="EMBL" id="LSGP01000025">
    <property type="protein sequence ID" value="KYZ75362.1"/>
    <property type="molecule type" value="Genomic_DNA"/>
</dbReference>
<dbReference type="GO" id="GO:0046857">
    <property type="term" value="F:oxidoreductase activity, acting on other nitrogenous compounds as donors, with NAD or NADP as acceptor"/>
    <property type="evidence" value="ECO:0007669"/>
    <property type="project" value="TreeGrafter"/>
</dbReference>
<dbReference type="InterPro" id="IPR050627">
    <property type="entry name" value="Nitroreductase/BluB"/>
</dbReference>
<dbReference type="Gene3D" id="3.40.109.10">
    <property type="entry name" value="NADH Oxidase"/>
    <property type="match status" value="1"/>
</dbReference>
<comment type="caution">
    <text evidence="3">The sequence shown here is derived from an EMBL/GenBank/DDBJ whole genome shotgun (WGS) entry which is preliminary data.</text>
</comment>
<dbReference type="SUPFAM" id="SSF55469">
    <property type="entry name" value="FMN-dependent nitroreductase-like"/>
    <property type="match status" value="1"/>
</dbReference>
<dbReference type="InterPro" id="IPR029479">
    <property type="entry name" value="Nitroreductase"/>
</dbReference>
<dbReference type="OrthoDB" id="9812105at2"/>
<dbReference type="PANTHER" id="PTHR23026:SF125">
    <property type="entry name" value="OXYGEN-INSENSITIVE NAD(P)H NITROREDUCTASE"/>
    <property type="match status" value="1"/>
</dbReference>
<dbReference type="PANTHER" id="PTHR23026">
    <property type="entry name" value="NADPH NITROREDUCTASE"/>
    <property type="match status" value="1"/>
</dbReference>
<evidence type="ECO:0000259" key="2">
    <source>
        <dbReference type="Pfam" id="PF00881"/>
    </source>
</evidence>
<feature type="domain" description="Nitroreductase" evidence="2">
    <location>
        <begin position="8"/>
        <end position="164"/>
    </location>
</feature>
<dbReference type="RefSeq" id="WP_066245093.1">
    <property type="nucleotide sequence ID" value="NZ_LSGP01000025.1"/>
</dbReference>
<dbReference type="GO" id="GO:0005829">
    <property type="term" value="C:cytosol"/>
    <property type="evidence" value="ECO:0007669"/>
    <property type="project" value="TreeGrafter"/>
</dbReference>
<keyword evidence="4" id="KW-1185">Reference proteome</keyword>
<proteinExistence type="predicted"/>
<dbReference type="GO" id="GO:0046256">
    <property type="term" value="P:2,4,6-trinitrotoluene catabolic process"/>
    <property type="evidence" value="ECO:0007669"/>
    <property type="project" value="TreeGrafter"/>
</dbReference>
<gene>
    <name evidence="3" type="ORF">AXX12_14515</name>
</gene>
<evidence type="ECO:0000256" key="1">
    <source>
        <dbReference type="ARBA" id="ARBA00023027"/>
    </source>
</evidence>
<dbReference type="AlphaFoldDB" id="A0A154BN66"/>
<reference evidence="3 4" key="1">
    <citation type="submission" date="2016-02" db="EMBL/GenBank/DDBJ databases">
        <title>Anaerosporomusa subterraneum gen. nov., sp. nov., a spore-forming obligate anaerobe isolated from saprolite.</title>
        <authorList>
            <person name="Choi J.K."/>
            <person name="Shah M."/>
            <person name="Yee N."/>
        </authorList>
    </citation>
    <scope>NUCLEOTIDE SEQUENCE [LARGE SCALE GENOMIC DNA]</scope>
    <source>
        <strain evidence="3 4">RU4</strain>
    </source>
</reference>
<name>A0A154BN66_ANASB</name>
<dbReference type="InterPro" id="IPR000415">
    <property type="entry name" value="Nitroreductase-like"/>
</dbReference>
<dbReference type="STRING" id="1794912.AXX12_14515"/>
<dbReference type="Pfam" id="PF00881">
    <property type="entry name" value="Nitroreductase"/>
    <property type="match status" value="1"/>
</dbReference>
<dbReference type="Proteomes" id="UP000076268">
    <property type="component" value="Unassembled WGS sequence"/>
</dbReference>
<evidence type="ECO:0000313" key="4">
    <source>
        <dbReference type="Proteomes" id="UP000076268"/>
    </source>
</evidence>